<evidence type="ECO:0000313" key="2">
    <source>
        <dbReference type="Proteomes" id="UP000003181"/>
    </source>
</evidence>
<gene>
    <name evidence="1" type="ORF">MAGb_3000</name>
</gene>
<accession>I5D682</accession>
<dbReference type="RefSeq" id="WP_004024057.1">
    <property type="nucleotide sequence ID" value="NZ_AJPR01000006.1"/>
</dbReference>
<dbReference type="NCBIfam" id="NF045879">
    <property type="entry name" value="ICE_Mbov_0392"/>
    <property type="match status" value="1"/>
</dbReference>
<proteinExistence type="predicted"/>
<sequence length="206" mass="24772">MTKYFDEDDIKNLLVFDLEEDNEDCLENLNKNAASFETERERELYISLIKNINQSINREFREEFIEKIDRWLIENKDLNDIASLYKMTAELAEKDVRNKGRLVYIYYSETDTYPYDYLWEKVDSSLRQNGLKANIKLAYNLKQTKNFQDNQWVWINDTTGKFTKLDSIDDDFNDFLNDWEVEDLLSTYSYDLDDYLEEKQTEGLVL</sequence>
<reference evidence="1 2" key="1">
    <citation type="journal article" date="2012" name="Appl. Environ. Microbiol.">
        <title>Emergence of Atypical Mycoplasma agalactiae Strains Harboring a New Prophage and Associated with an Alpine Wild Ungulate Mortality Episode.</title>
        <authorList>
            <person name="Tardy F."/>
            <person name="Baranowski E."/>
            <person name="Nouvel L.X."/>
            <person name="Mick V."/>
            <person name="Manso-Silvan L."/>
            <person name="Thiaucourt F."/>
            <person name="Thebault P."/>
            <person name="Breton M."/>
            <person name="Sirand-Pugnet P."/>
            <person name="Blanchard A."/>
            <person name="Garnier A."/>
            <person name="Gibert P."/>
            <person name="Game Y."/>
            <person name="Poumarat F."/>
            <person name="Citti C."/>
        </authorList>
    </citation>
    <scope>NUCLEOTIDE SEQUENCE [LARGE SCALE GENOMIC DNA]</scope>
    <source>
        <strain evidence="1 2">14628</strain>
    </source>
</reference>
<dbReference type="STRING" id="1110504.MAGb_3000"/>
<dbReference type="Proteomes" id="UP000003181">
    <property type="component" value="Unassembled WGS sequence"/>
</dbReference>
<evidence type="ECO:0000313" key="1">
    <source>
        <dbReference type="EMBL" id="EIN15191.1"/>
    </source>
</evidence>
<comment type="caution">
    <text evidence="1">The sequence shown here is derived from an EMBL/GenBank/DDBJ whole genome shotgun (WGS) entry which is preliminary data.</text>
</comment>
<dbReference type="AlphaFoldDB" id="I5D682"/>
<protein>
    <submittedName>
        <fullName evidence="1">Uncharacterized protein</fullName>
    </submittedName>
</protein>
<dbReference type="EMBL" id="AJPR01000006">
    <property type="protein sequence ID" value="EIN15191.1"/>
    <property type="molecule type" value="Genomic_DNA"/>
</dbReference>
<name>I5D682_MYCAA</name>
<dbReference type="PATRIC" id="fig|1110504.5.peg.301"/>
<organism evidence="1 2">
    <name type="scientific">Mycoplasmopsis agalactiae 14628</name>
    <dbReference type="NCBI Taxonomy" id="1110504"/>
    <lineage>
        <taxon>Bacteria</taxon>
        <taxon>Bacillati</taxon>
        <taxon>Mycoplasmatota</taxon>
        <taxon>Mycoplasmoidales</taxon>
        <taxon>Metamycoplasmataceae</taxon>
        <taxon>Mycoplasmopsis</taxon>
    </lineage>
</organism>